<dbReference type="PROSITE" id="PS00466">
    <property type="entry name" value="ZF_TFIIS_1"/>
    <property type="match status" value="1"/>
</dbReference>
<dbReference type="Proteomes" id="UP000007259">
    <property type="component" value="Chromosome 32"/>
</dbReference>
<dbReference type="CDD" id="cd13749">
    <property type="entry name" value="Zn-ribbon_TFIIS"/>
    <property type="match status" value="1"/>
</dbReference>
<evidence type="ECO:0000256" key="1">
    <source>
        <dbReference type="ARBA" id="ARBA00022723"/>
    </source>
</evidence>
<dbReference type="GO" id="GO:0006386">
    <property type="term" value="P:termination of RNA polymerase III transcription"/>
    <property type="evidence" value="ECO:0007669"/>
    <property type="project" value="TreeGrafter"/>
</dbReference>
<dbReference type="GO" id="GO:0003746">
    <property type="term" value="F:translation elongation factor activity"/>
    <property type="evidence" value="ECO:0007669"/>
    <property type="project" value="UniProtKB-KW"/>
</dbReference>
<evidence type="ECO:0000256" key="5">
    <source>
        <dbReference type="PROSITE-ProRule" id="PRU00649"/>
    </source>
</evidence>
<dbReference type="PROSITE" id="PS50812">
    <property type="entry name" value="PWWP"/>
    <property type="match status" value="1"/>
</dbReference>
<evidence type="ECO:0000259" key="9">
    <source>
        <dbReference type="PROSITE" id="PS51321"/>
    </source>
</evidence>
<evidence type="ECO:0000256" key="2">
    <source>
        <dbReference type="ARBA" id="ARBA00022771"/>
    </source>
</evidence>
<dbReference type="GO" id="GO:0008270">
    <property type="term" value="F:zinc ion binding"/>
    <property type="evidence" value="ECO:0007669"/>
    <property type="project" value="UniProtKB-KW"/>
</dbReference>
<dbReference type="GO" id="GO:0005666">
    <property type="term" value="C:RNA polymerase III complex"/>
    <property type="evidence" value="ECO:0007669"/>
    <property type="project" value="TreeGrafter"/>
</dbReference>
<dbReference type="InterPro" id="IPR003618">
    <property type="entry name" value="TFIIS_cen_dom"/>
</dbReference>
<dbReference type="InterPro" id="IPR017923">
    <property type="entry name" value="TFIIS_N"/>
</dbReference>
<evidence type="ECO:0000259" key="7">
    <source>
        <dbReference type="PROSITE" id="PS51133"/>
    </source>
</evidence>
<dbReference type="PROSITE" id="PS51321">
    <property type="entry name" value="TFIIS_CENTRAL"/>
    <property type="match status" value="1"/>
</dbReference>
<dbReference type="PROSITE" id="PS51319">
    <property type="entry name" value="TFIIS_N"/>
    <property type="match status" value="1"/>
</dbReference>
<dbReference type="OrthoDB" id="44867at2759"/>
<keyword evidence="11" id="KW-1185">Reference proteome</keyword>
<dbReference type="SMART" id="SM00440">
    <property type="entry name" value="ZnF_C2C2"/>
    <property type="match status" value="1"/>
</dbReference>
<dbReference type="Gene3D" id="2.30.30.140">
    <property type="match status" value="1"/>
</dbReference>
<evidence type="ECO:0000259" key="6">
    <source>
        <dbReference type="PROSITE" id="PS50812"/>
    </source>
</evidence>
<accession>E9B4C1</accession>
<name>E9B4C1_LEIMU</name>
<dbReference type="InterPro" id="IPR035441">
    <property type="entry name" value="TFIIS/LEDGF_dom_sf"/>
</dbReference>
<dbReference type="SUPFAM" id="SSF57783">
    <property type="entry name" value="Zinc beta-ribbon"/>
    <property type="match status" value="1"/>
</dbReference>
<proteinExistence type="predicted"/>
<dbReference type="PANTHER" id="PTHR11239:SF12">
    <property type="entry name" value="DNA-DIRECTED RNA POLYMERASE III SUBUNIT RPC10"/>
    <property type="match status" value="1"/>
</dbReference>
<protein>
    <submittedName>
        <fullName evidence="10">Transcription elongation factor-like protein</fullName>
    </submittedName>
</protein>
<dbReference type="InterPro" id="IPR001222">
    <property type="entry name" value="Znf_TFIIS"/>
</dbReference>
<keyword evidence="1" id="KW-0479">Metal-binding</keyword>
<organism evidence="10 11">
    <name type="scientific">Leishmania mexicana (strain MHOM/GT/2001/U1103)</name>
    <dbReference type="NCBI Taxonomy" id="929439"/>
    <lineage>
        <taxon>Eukaryota</taxon>
        <taxon>Discoba</taxon>
        <taxon>Euglenozoa</taxon>
        <taxon>Kinetoplastea</taxon>
        <taxon>Metakinetoplastina</taxon>
        <taxon>Trypanosomatida</taxon>
        <taxon>Trypanosomatidae</taxon>
        <taxon>Leishmaniinae</taxon>
        <taxon>Leishmania</taxon>
    </lineage>
</organism>
<dbReference type="VEuPathDB" id="TriTrypDB:LmxM.32.2810"/>
<dbReference type="PhylomeDB" id="E9B4C1"/>
<feature type="domain" description="TFIIS central" evidence="9">
    <location>
        <begin position="326"/>
        <end position="430"/>
    </location>
</feature>
<dbReference type="KEGG" id="lmi:LMXM_32_2810"/>
<evidence type="ECO:0000313" key="10">
    <source>
        <dbReference type="EMBL" id="CBZ30089.1"/>
    </source>
</evidence>
<dbReference type="CDD" id="cd05162">
    <property type="entry name" value="PWWP"/>
    <property type="match status" value="1"/>
</dbReference>
<reference evidence="10 11" key="1">
    <citation type="journal article" date="2011" name="Genome Res.">
        <title>Chromosome and gene copy number variation allow major structural change between species and strains of Leishmania.</title>
        <authorList>
            <person name="Rogers M.B."/>
            <person name="Hilley J.D."/>
            <person name="Dickens N.J."/>
            <person name="Wilkes J."/>
            <person name="Bates P.A."/>
            <person name="Depledge D.P."/>
            <person name="Harris D."/>
            <person name="Her Y."/>
            <person name="Herzyk P."/>
            <person name="Imamura H."/>
            <person name="Otto T.D."/>
            <person name="Sanders M."/>
            <person name="Seeger K."/>
            <person name="Dujardin J.C."/>
            <person name="Berriman M."/>
            <person name="Smith D.F."/>
            <person name="Hertz-Fowler C."/>
            <person name="Mottram J.C."/>
        </authorList>
    </citation>
    <scope>NUCLEOTIDE SEQUENCE [LARGE SCALE GENOMIC DNA]</scope>
    <source>
        <strain evidence="10 11">MHOM/GT/2001/U1103</strain>
    </source>
</reference>
<feature type="domain" description="TFIIS-type" evidence="7">
    <location>
        <begin position="434"/>
        <end position="474"/>
    </location>
</feature>
<evidence type="ECO:0000313" key="11">
    <source>
        <dbReference type="Proteomes" id="UP000007259"/>
    </source>
</evidence>
<keyword evidence="3" id="KW-0862">Zinc</keyword>
<dbReference type="EMBL" id="FR799585">
    <property type="protein sequence ID" value="CBZ30089.1"/>
    <property type="molecule type" value="Genomic_DNA"/>
</dbReference>
<dbReference type="InterPro" id="IPR012164">
    <property type="entry name" value="Rpa12/Rpb9/Rpc10/TFS"/>
</dbReference>
<dbReference type="Gene3D" id="2.20.25.10">
    <property type="match status" value="1"/>
</dbReference>
<dbReference type="InterPro" id="IPR000313">
    <property type="entry name" value="PWWP_dom"/>
</dbReference>
<evidence type="ECO:0000256" key="3">
    <source>
        <dbReference type="ARBA" id="ARBA00022833"/>
    </source>
</evidence>
<gene>
    <name evidence="10" type="ORF">LMXM_32_2810</name>
</gene>
<keyword evidence="5" id="KW-0539">Nucleus</keyword>
<dbReference type="Pfam" id="PF01096">
    <property type="entry name" value="Zn_ribbon_TFIIS"/>
    <property type="match status" value="1"/>
</dbReference>
<sequence>MESYCPGDRVWVYIEGDGWWPARVLSDEEVGTRTPGFDLAVQFYAGVEQPATLYELNSHADAANICFFETSSEKAVTGNPELEASIRCACADAEANPLKSASAIVGGAKVPAGGSGAAGSAGAAVVNRAAAKRARDMGDDDTSAYGGGAAASRSVFGYHHLRSDELHELSNKISSAVAAADLTAVRAGLCQLDGVDVYLTELEDTKIGVAVGSVLSQPVLKPLWPLARAMISFWARHLPAETLAAIRSVQQSQLPVPATRATAAAAAAEPSSPLSKQQPAFPAVPSKSAFASSVSPSAATAAGGAGAGAAAGVGSGDVAPTQRKTFYDNVYQLLDSPLSTTRYDDTVIDEVARKLAAEITDRDERQMLLLRLREEELSFIRDNLLSGEWTPKKYLDQPNEVFTTKSEKARQEQRIQEKMKAIEAADNAMLNITSLFKCGRCGKRHCTFYEQQTRSADEPTTKYITCLDCKNIWTQE</sequence>
<evidence type="ECO:0000256" key="4">
    <source>
        <dbReference type="PROSITE-ProRule" id="PRU00472"/>
    </source>
</evidence>
<dbReference type="OMA" id="ICFFETS"/>
<feature type="domain" description="PWWP" evidence="6">
    <location>
        <begin position="6"/>
        <end position="44"/>
    </location>
</feature>
<dbReference type="AlphaFoldDB" id="E9B4C1"/>
<evidence type="ECO:0000259" key="8">
    <source>
        <dbReference type="PROSITE" id="PS51319"/>
    </source>
</evidence>
<dbReference type="RefSeq" id="XP_003878538.1">
    <property type="nucleotide sequence ID" value="XM_003878489.1"/>
</dbReference>
<comment type="subcellular location">
    <subcellularLocation>
        <location evidence="5">Nucleus</location>
    </subcellularLocation>
</comment>
<dbReference type="GO" id="GO:0003676">
    <property type="term" value="F:nucleic acid binding"/>
    <property type="evidence" value="ECO:0007669"/>
    <property type="project" value="InterPro"/>
</dbReference>
<dbReference type="PANTHER" id="PTHR11239">
    <property type="entry name" value="DNA-DIRECTED RNA POLYMERASE"/>
    <property type="match status" value="1"/>
</dbReference>
<feature type="domain" description="TFIIS N-terminal" evidence="8">
    <location>
        <begin position="164"/>
        <end position="241"/>
    </location>
</feature>
<dbReference type="FunFam" id="2.20.25.10:FF:000052">
    <property type="entry name" value="Transcription elongation factor-like protein"/>
    <property type="match status" value="1"/>
</dbReference>
<keyword evidence="2 4" id="KW-0863">Zinc-finger</keyword>
<dbReference type="SUPFAM" id="SSF47676">
    <property type="entry name" value="Conserved domain common to transcription factors TFIIS, elongin A, CRSP70"/>
    <property type="match status" value="1"/>
</dbReference>
<dbReference type="GeneID" id="13452143"/>
<dbReference type="PROSITE" id="PS51133">
    <property type="entry name" value="ZF_TFIIS_2"/>
    <property type="match status" value="1"/>
</dbReference>
<dbReference type="GO" id="GO:0003899">
    <property type="term" value="F:DNA-directed RNA polymerase activity"/>
    <property type="evidence" value="ECO:0007669"/>
    <property type="project" value="InterPro"/>
</dbReference>
<dbReference type="SUPFAM" id="SSF63748">
    <property type="entry name" value="Tudor/PWWP/MBT"/>
    <property type="match status" value="1"/>
</dbReference>